<evidence type="ECO:0000256" key="5">
    <source>
        <dbReference type="ARBA" id="ARBA00023242"/>
    </source>
</evidence>
<dbReference type="GeneTree" id="ENSGT00940000156823"/>
<proteinExistence type="inferred from homology"/>
<dbReference type="GO" id="GO:0009967">
    <property type="term" value="P:positive regulation of signal transduction"/>
    <property type="evidence" value="ECO:0007669"/>
    <property type="project" value="UniProtKB-ARBA"/>
</dbReference>
<evidence type="ECO:0000256" key="4">
    <source>
        <dbReference type="ARBA" id="ARBA00022884"/>
    </source>
</evidence>
<dbReference type="InterPro" id="IPR006548">
    <property type="entry name" value="ELAD_HU_SF"/>
</dbReference>
<dbReference type="NCBIfam" id="TIGR01661">
    <property type="entry name" value="ELAV_HUD_SF"/>
    <property type="match status" value="1"/>
</dbReference>
<protein>
    <recommendedName>
        <fullName evidence="7">ELAV-like protein</fullName>
    </recommendedName>
</protein>
<dbReference type="GO" id="GO:1990904">
    <property type="term" value="C:ribonucleoprotein complex"/>
    <property type="evidence" value="ECO:0007669"/>
    <property type="project" value="InterPro"/>
</dbReference>
<organism evidence="9 10">
    <name type="scientific">Eptatretus burgeri</name>
    <name type="common">Inshore hagfish</name>
    <dbReference type="NCBI Taxonomy" id="7764"/>
    <lineage>
        <taxon>Eukaryota</taxon>
        <taxon>Metazoa</taxon>
        <taxon>Chordata</taxon>
        <taxon>Craniata</taxon>
        <taxon>Vertebrata</taxon>
        <taxon>Cyclostomata</taxon>
        <taxon>Myxini</taxon>
        <taxon>Myxiniformes</taxon>
        <taxon>Myxinidae</taxon>
        <taxon>Eptatretinae</taxon>
        <taxon>Eptatretus</taxon>
    </lineage>
</organism>
<dbReference type="GO" id="GO:0005737">
    <property type="term" value="C:cytoplasm"/>
    <property type="evidence" value="ECO:0007669"/>
    <property type="project" value="UniProtKB-ARBA"/>
</dbReference>
<name>A0A8C4N2B1_EPTBU</name>
<feature type="domain" description="RRM" evidence="8">
    <location>
        <begin position="241"/>
        <end position="319"/>
    </location>
</feature>
<dbReference type="PROSITE" id="PS50102">
    <property type="entry name" value="RRM"/>
    <property type="match status" value="3"/>
</dbReference>
<feature type="domain" description="RRM" evidence="8">
    <location>
        <begin position="103"/>
        <end position="183"/>
    </location>
</feature>
<dbReference type="Gene3D" id="3.30.70.330">
    <property type="match status" value="3"/>
</dbReference>
<comment type="subcellular location">
    <subcellularLocation>
        <location evidence="1">Nucleus</location>
    </subcellularLocation>
</comment>
<evidence type="ECO:0000313" key="10">
    <source>
        <dbReference type="Proteomes" id="UP000694388"/>
    </source>
</evidence>
<evidence type="ECO:0000313" key="9">
    <source>
        <dbReference type="Ensembl" id="ENSEBUP00000000191.1"/>
    </source>
</evidence>
<dbReference type="InterPro" id="IPR034775">
    <property type="entry name" value="Elav_RRM1"/>
</dbReference>
<dbReference type="GO" id="GO:0003729">
    <property type="term" value="F:mRNA binding"/>
    <property type="evidence" value="ECO:0007669"/>
    <property type="project" value="UniProtKB-ARBA"/>
</dbReference>
<dbReference type="SUPFAM" id="SSF54928">
    <property type="entry name" value="RNA-binding domain, RBD"/>
    <property type="match status" value="2"/>
</dbReference>
<keyword evidence="5" id="KW-0539">Nucleus</keyword>
<dbReference type="InterPro" id="IPR000504">
    <property type="entry name" value="RRM_dom"/>
</dbReference>
<evidence type="ECO:0000256" key="3">
    <source>
        <dbReference type="ARBA" id="ARBA00022737"/>
    </source>
</evidence>
<keyword evidence="4 6" id="KW-0694">RNA-binding</keyword>
<evidence type="ECO:0000259" key="8">
    <source>
        <dbReference type="PROSITE" id="PS50102"/>
    </source>
</evidence>
<reference evidence="9" key="1">
    <citation type="submission" date="2025-08" db="UniProtKB">
        <authorList>
            <consortium name="Ensembl"/>
        </authorList>
    </citation>
    <scope>IDENTIFICATION</scope>
</reference>
<dbReference type="SMART" id="SM00360">
    <property type="entry name" value="RRM"/>
    <property type="match status" value="3"/>
</dbReference>
<dbReference type="PANTHER" id="PTHR10352">
    <property type="entry name" value="EUKARYOTIC TRANSLATION INITIATION FACTOR 3 SUBUNIT G"/>
    <property type="match status" value="1"/>
</dbReference>
<dbReference type="PRINTS" id="PR00961">
    <property type="entry name" value="HUDSXLRNA"/>
</dbReference>
<evidence type="ECO:0000256" key="6">
    <source>
        <dbReference type="PROSITE-ProRule" id="PRU00176"/>
    </source>
</evidence>
<dbReference type="GO" id="GO:0010629">
    <property type="term" value="P:negative regulation of gene expression"/>
    <property type="evidence" value="ECO:0007669"/>
    <property type="project" value="UniProtKB-ARBA"/>
</dbReference>
<feature type="domain" description="RRM" evidence="8">
    <location>
        <begin position="17"/>
        <end position="95"/>
    </location>
</feature>
<reference evidence="9" key="2">
    <citation type="submission" date="2025-09" db="UniProtKB">
        <authorList>
            <consortium name="Ensembl"/>
        </authorList>
    </citation>
    <scope>IDENTIFICATION</scope>
</reference>
<evidence type="ECO:0000256" key="1">
    <source>
        <dbReference type="ARBA" id="ARBA00004123"/>
    </source>
</evidence>
<keyword evidence="10" id="KW-1185">Reference proteome</keyword>
<dbReference type="GO" id="GO:0005634">
    <property type="term" value="C:nucleus"/>
    <property type="evidence" value="ECO:0007669"/>
    <property type="project" value="UniProtKB-SubCell"/>
</dbReference>
<dbReference type="OMA" id="MEGATND"/>
<comment type="similarity">
    <text evidence="2 7">Belongs to the RRM elav family.</text>
</comment>
<dbReference type="CDD" id="cd12652">
    <property type="entry name" value="RRM2_Hu"/>
    <property type="match status" value="1"/>
</dbReference>
<dbReference type="FunFam" id="3.30.70.330:FF:000383">
    <property type="entry name" value="Sex lethal, isoform D"/>
    <property type="match status" value="1"/>
</dbReference>
<dbReference type="FunFam" id="3.30.70.330:FF:000205">
    <property type="entry name" value="Sex lethal, isoform B"/>
    <property type="match status" value="1"/>
</dbReference>
<dbReference type="InterPro" id="IPR035979">
    <property type="entry name" value="RBD_domain_sf"/>
</dbReference>
<dbReference type="CDD" id="cd12650">
    <property type="entry name" value="RRM1_Hu"/>
    <property type="match status" value="1"/>
</dbReference>
<dbReference type="InterPro" id="IPR012677">
    <property type="entry name" value="Nucleotide-bd_a/b_plait_sf"/>
</dbReference>
<evidence type="ECO:0000256" key="2">
    <source>
        <dbReference type="ARBA" id="ARBA00006266"/>
    </source>
</evidence>
<accession>A0A8C4N2B1</accession>
<dbReference type="InterPro" id="IPR002343">
    <property type="entry name" value="Hud_Sxl_RNA"/>
</dbReference>
<evidence type="ECO:0000256" key="7">
    <source>
        <dbReference type="RuleBase" id="RU361281"/>
    </source>
</evidence>
<dbReference type="FunFam" id="3.30.70.330:FF:000006">
    <property type="entry name" value="ELAV-like 3"/>
    <property type="match status" value="1"/>
</dbReference>
<dbReference type="AlphaFoldDB" id="A0A8C4N2B1"/>
<dbReference type="Pfam" id="PF00076">
    <property type="entry name" value="RRM_1"/>
    <property type="match status" value="3"/>
</dbReference>
<dbReference type="Proteomes" id="UP000694388">
    <property type="component" value="Unplaced"/>
</dbReference>
<keyword evidence="3" id="KW-0677">Repeat</keyword>
<dbReference type="Ensembl" id="ENSEBUT00000000480.1">
    <property type="protein sequence ID" value="ENSEBUP00000000191.1"/>
    <property type="gene ID" value="ENSEBUG00000000352.1"/>
</dbReference>
<sequence length="323" mass="35263">MEGATNDEMGVCGGAPTNLIINYLPQSMSQDELYRIFNNVGTVETCKLVRDKLTGMSLGYGFVNFSNAADAERAIGSLNGLRLQSKTIKVSYARPSSELIRDTNLYVTGLPKSFTQKELEELFGRFGHIITSRILVDQITGVSRGVAFIRFDKRGEAEAAIQALNGSPPPGHREPLSVRLASAPNRKASPALLAQLSQAPLRRYPPGPVHHHAQKFRFSPMAIEGLAGAFGNPGYNQHGGWSIFVYNLGQEADERVLWQLFGPFGAVTNVKVIRDFATSKCKGFGFVTMPHHEEAGQAVAALNGYRLGERVLQVSFKTSKGHK</sequence>
<dbReference type="GO" id="GO:0050686">
    <property type="term" value="P:negative regulation of mRNA processing"/>
    <property type="evidence" value="ECO:0007669"/>
    <property type="project" value="UniProtKB-ARBA"/>
</dbReference>